<evidence type="ECO:0000256" key="1">
    <source>
        <dbReference type="ARBA" id="ARBA00009617"/>
    </source>
</evidence>
<evidence type="ECO:0000313" key="4">
    <source>
        <dbReference type="Proteomes" id="UP001197378"/>
    </source>
</evidence>
<keyword evidence="2" id="KW-1133">Transmembrane helix</keyword>
<feature type="transmembrane region" description="Helical" evidence="2">
    <location>
        <begin position="12"/>
        <end position="33"/>
    </location>
</feature>
<evidence type="ECO:0000256" key="2">
    <source>
        <dbReference type="SAM" id="Phobius"/>
    </source>
</evidence>
<keyword evidence="4" id="KW-1185">Reference proteome</keyword>
<sequence length="430" mass="47688">MTEPERPKFAILLRYAPFGLPLAFGALPVYLLLPHLYATRYGLSLGGVGLLLLLTRLGDAVIDPLIGRWSDAWAARHGARVGLIAWGLLPLALSFYFLFNPLRSLPIWWSLAPALIAFYVAYSVSGLNYQAMAAELSTQYQARSWLTTAREGAALIGVLLAAILPELLQRHLPAQAAWQAFALVFVVLLFFAAIPLWNRSLRRPVAVTSQRAWWRFYEPLRRPATRRLFAVYTLSQSANTVAATLFFFFVDQILRAPHWAPGFLLLYFLSGAAGMPFWLWYSHRQSKARAWRWAMLLATFAFLGAVLLGPGLLWGYALVCLFSGLALGADQALPPSILADHTDADPDARAGSYFGLYNWVGKAATAIGAGLILPLLQWLGYSVEGQNLWALLLGYALVPALFKLWAIYLLQPERVDRAALRFTTLSGAHP</sequence>
<dbReference type="Pfam" id="PF13347">
    <property type="entry name" value="MFS_2"/>
    <property type="match status" value="1"/>
</dbReference>
<feature type="transmembrane region" description="Helical" evidence="2">
    <location>
        <begin position="79"/>
        <end position="99"/>
    </location>
</feature>
<keyword evidence="2" id="KW-0472">Membrane</keyword>
<comment type="caution">
    <text evidence="3">The sequence shown here is derived from an EMBL/GenBank/DDBJ whole genome shotgun (WGS) entry which is preliminary data.</text>
</comment>
<dbReference type="InterPro" id="IPR036259">
    <property type="entry name" value="MFS_trans_sf"/>
</dbReference>
<name>A0AAE2YQ77_9PROT</name>
<comment type="similarity">
    <text evidence="1">Belongs to the sodium:galactoside symporter (TC 2.A.2) family.</text>
</comment>
<gene>
    <name evidence="3" type="ORF">HFQ13_07965</name>
</gene>
<proteinExistence type="inferred from homology"/>
<dbReference type="GO" id="GO:0005886">
    <property type="term" value="C:plasma membrane"/>
    <property type="evidence" value="ECO:0007669"/>
    <property type="project" value="TreeGrafter"/>
</dbReference>
<dbReference type="InterPro" id="IPR039672">
    <property type="entry name" value="MFS_2"/>
</dbReference>
<feature type="transmembrane region" description="Helical" evidence="2">
    <location>
        <begin position="145"/>
        <end position="164"/>
    </location>
</feature>
<feature type="transmembrane region" description="Helical" evidence="2">
    <location>
        <begin position="356"/>
        <end position="376"/>
    </location>
</feature>
<dbReference type="GO" id="GO:0015293">
    <property type="term" value="F:symporter activity"/>
    <property type="evidence" value="ECO:0007669"/>
    <property type="project" value="InterPro"/>
</dbReference>
<organism evidence="3 4">
    <name type="scientific">Igneacidithiobacillus copahuensis</name>
    <dbReference type="NCBI Taxonomy" id="2724909"/>
    <lineage>
        <taxon>Bacteria</taxon>
        <taxon>Pseudomonadati</taxon>
        <taxon>Pseudomonadota</taxon>
        <taxon>Acidithiobacillia</taxon>
        <taxon>Acidithiobacillales</taxon>
        <taxon>Acidithiobacillaceae</taxon>
        <taxon>Igneacidithiobacillus</taxon>
    </lineage>
</organism>
<feature type="transmembrane region" description="Helical" evidence="2">
    <location>
        <begin position="105"/>
        <end position="124"/>
    </location>
</feature>
<feature type="transmembrane region" description="Helical" evidence="2">
    <location>
        <begin position="262"/>
        <end position="281"/>
    </location>
</feature>
<evidence type="ECO:0000313" key="3">
    <source>
        <dbReference type="EMBL" id="MBU2788139.1"/>
    </source>
</evidence>
<dbReference type="PANTHER" id="PTHR11328:SF24">
    <property type="entry name" value="MAJOR FACILITATOR SUPERFAMILY (MFS) PROFILE DOMAIN-CONTAINING PROTEIN"/>
    <property type="match status" value="1"/>
</dbReference>
<feature type="transmembrane region" description="Helical" evidence="2">
    <location>
        <begin position="229"/>
        <end position="250"/>
    </location>
</feature>
<feature type="transmembrane region" description="Helical" evidence="2">
    <location>
        <begin position="176"/>
        <end position="197"/>
    </location>
</feature>
<dbReference type="GO" id="GO:0008643">
    <property type="term" value="P:carbohydrate transport"/>
    <property type="evidence" value="ECO:0007669"/>
    <property type="project" value="InterPro"/>
</dbReference>
<dbReference type="PANTHER" id="PTHR11328">
    <property type="entry name" value="MAJOR FACILITATOR SUPERFAMILY DOMAIN-CONTAINING PROTEIN"/>
    <property type="match status" value="1"/>
</dbReference>
<keyword evidence="2" id="KW-0812">Transmembrane</keyword>
<dbReference type="Proteomes" id="UP001197378">
    <property type="component" value="Unassembled WGS sequence"/>
</dbReference>
<feature type="transmembrane region" description="Helical" evidence="2">
    <location>
        <begin position="388"/>
        <end position="410"/>
    </location>
</feature>
<feature type="transmembrane region" description="Helical" evidence="2">
    <location>
        <begin position="39"/>
        <end position="58"/>
    </location>
</feature>
<accession>A0AAE2YQ77</accession>
<dbReference type="SUPFAM" id="SSF103473">
    <property type="entry name" value="MFS general substrate transporter"/>
    <property type="match status" value="1"/>
</dbReference>
<feature type="transmembrane region" description="Helical" evidence="2">
    <location>
        <begin position="293"/>
        <end position="317"/>
    </location>
</feature>
<dbReference type="AlphaFoldDB" id="A0AAE2YQ77"/>
<dbReference type="EMBL" id="JAAXYO010000107">
    <property type="protein sequence ID" value="MBU2788139.1"/>
    <property type="molecule type" value="Genomic_DNA"/>
</dbReference>
<reference evidence="3" key="1">
    <citation type="journal article" date="2021" name="ISME J.">
        <title>Genomic evolution of the class Acidithiobacillia: deep-branching Proteobacteria living in extreme acidic conditions.</title>
        <authorList>
            <person name="Moya-Beltran A."/>
            <person name="Beard S."/>
            <person name="Rojas-Villalobos C."/>
            <person name="Issotta F."/>
            <person name="Gallardo Y."/>
            <person name="Ulloa R."/>
            <person name="Giaveno A."/>
            <person name="Degli Esposti M."/>
            <person name="Johnson D.B."/>
            <person name="Quatrini R."/>
        </authorList>
    </citation>
    <scope>NUCLEOTIDE SEQUENCE</scope>
    <source>
        <strain evidence="3">VAN18-1</strain>
    </source>
</reference>
<dbReference type="Gene3D" id="1.20.1250.20">
    <property type="entry name" value="MFS general substrate transporter like domains"/>
    <property type="match status" value="2"/>
</dbReference>
<dbReference type="RefSeq" id="WP_215870727.1">
    <property type="nucleotide sequence ID" value="NZ_JAAXYO010000107.1"/>
</dbReference>
<protein>
    <submittedName>
        <fullName evidence="3">MFS transporter</fullName>
    </submittedName>
</protein>